<accession>A0A381Y0A8</accession>
<feature type="non-terminal residue" evidence="2">
    <location>
        <position position="143"/>
    </location>
</feature>
<evidence type="ECO:0000313" key="2">
    <source>
        <dbReference type="EMBL" id="SVA70121.1"/>
    </source>
</evidence>
<reference evidence="2" key="1">
    <citation type="submission" date="2018-05" db="EMBL/GenBank/DDBJ databases">
        <authorList>
            <person name="Lanie J.A."/>
            <person name="Ng W.-L."/>
            <person name="Kazmierczak K.M."/>
            <person name="Andrzejewski T.M."/>
            <person name="Davidsen T.M."/>
            <person name="Wayne K.J."/>
            <person name="Tettelin H."/>
            <person name="Glass J.I."/>
            <person name="Rusch D."/>
            <person name="Podicherti R."/>
            <person name="Tsui H.-C.T."/>
            <person name="Winkler M.E."/>
        </authorList>
    </citation>
    <scope>NUCLEOTIDE SEQUENCE</scope>
</reference>
<dbReference type="EMBL" id="UINC01016935">
    <property type="protein sequence ID" value="SVA70121.1"/>
    <property type="molecule type" value="Genomic_DNA"/>
</dbReference>
<protein>
    <submittedName>
        <fullName evidence="2">Uncharacterized protein</fullName>
    </submittedName>
</protein>
<gene>
    <name evidence="2" type="ORF">METZ01_LOCUS122975</name>
</gene>
<feature type="compositionally biased region" description="Acidic residues" evidence="1">
    <location>
        <begin position="87"/>
        <end position="99"/>
    </location>
</feature>
<feature type="compositionally biased region" description="Basic and acidic residues" evidence="1">
    <location>
        <begin position="100"/>
        <end position="114"/>
    </location>
</feature>
<dbReference type="AlphaFoldDB" id="A0A381Y0A8"/>
<feature type="compositionally biased region" description="Basic and acidic residues" evidence="1">
    <location>
        <begin position="9"/>
        <end position="18"/>
    </location>
</feature>
<feature type="compositionally biased region" description="Basic and acidic residues" evidence="1">
    <location>
        <begin position="43"/>
        <end position="86"/>
    </location>
</feature>
<organism evidence="2">
    <name type="scientific">marine metagenome</name>
    <dbReference type="NCBI Taxonomy" id="408172"/>
    <lineage>
        <taxon>unclassified sequences</taxon>
        <taxon>metagenomes</taxon>
        <taxon>ecological metagenomes</taxon>
    </lineage>
</organism>
<feature type="region of interest" description="Disordered" evidence="1">
    <location>
        <begin position="1"/>
        <end position="143"/>
    </location>
</feature>
<sequence>MRARLVQRPKREGIDERATAPPLAGAPDSVGSCRLRLWWRPRRGGDHGYQRGVYHHDDGPRTDNDNDNDPRTDNDTDNDNDPRNDNDTDDYSGSYDDDLPSNHDYDSGGCDGHHGFTAHSACPQQRRATPRRCDRGFGYRTSS</sequence>
<proteinExistence type="predicted"/>
<evidence type="ECO:0000256" key="1">
    <source>
        <dbReference type="SAM" id="MobiDB-lite"/>
    </source>
</evidence>
<name>A0A381Y0A8_9ZZZZ</name>